<feature type="domain" description="AB hydrolase-1" evidence="2">
    <location>
        <begin position="26"/>
        <end position="281"/>
    </location>
</feature>
<gene>
    <name evidence="3" type="ORF">ACK2TP_05775</name>
</gene>
<name>A0ABW9KJZ3_9BACT</name>
<dbReference type="SUPFAM" id="SSF53474">
    <property type="entry name" value="alpha/beta-Hydrolases"/>
    <property type="match status" value="1"/>
</dbReference>
<evidence type="ECO:0000313" key="4">
    <source>
        <dbReference type="Proteomes" id="UP001634747"/>
    </source>
</evidence>
<keyword evidence="4" id="KW-1185">Reference proteome</keyword>
<protein>
    <submittedName>
        <fullName evidence="3">Alpha/beta fold hydrolase</fullName>
    </submittedName>
</protein>
<dbReference type="Pfam" id="PF00561">
    <property type="entry name" value="Abhydrolase_1"/>
    <property type="match status" value="1"/>
</dbReference>
<evidence type="ECO:0000256" key="1">
    <source>
        <dbReference type="ARBA" id="ARBA00022801"/>
    </source>
</evidence>
<accession>A0ABW9KJZ3</accession>
<proteinExistence type="predicted"/>
<dbReference type="EMBL" id="JBJYXY010000001">
    <property type="protein sequence ID" value="MFN2975265.1"/>
    <property type="molecule type" value="Genomic_DNA"/>
</dbReference>
<dbReference type="InterPro" id="IPR000073">
    <property type="entry name" value="AB_hydrolase_1"/>
</dbReference>
<dbReference type="PANTHER" id="PTHR43329">
    <property type="entry name" value="EPOXIDE HYDROLASE"/>
    <property type="match status" value="1"/>
</dbReference>
<organism evidence="3 4">
    <name type="scientific">Terriglobus aquaticus</name>
    <dbReference type="NCBI Taxonomy" id="940139"/>
    <lineage>
        <taxon>Bacteria</taxon>
        <taxon>Pseudomonadati</taxon>
        <taxon>Acidobacteriota</taxon>
        <taxon>Terriglobia</taxon>
        <taxon>Terriglobales</taxon>
        <taxon>Acidobacteriaceae</taxon>
        <taxon>Terriglobus</taxon>
    </lineage>
</organism>
<dbReference type="InterPro" id="IPR029058">
    <property type="entry name" value="AB_hydrolase_fold"/>
</dbReference>
<dbReference type="RefSeq" id="WP_263413205.1">
    <property type="nucleotide sequence ID" value="NZ_BAABBH010000001.1"/>
</dbReference>
<sequence>MRVHEVKTPVLRLAYEESGPKKGERLLLVHGWPDSPRTWDKVLPVLHEAGYRTVVPYLRGYGPSEYRDSFFGKKPRRTGQPVAFAQDMIDLADALGMRSFHFIGHDWGARTAHALSALFPQRLKSMVTISVPFQPASQEAPSFPQARAFWYQWLLCTEPGAKKFREDPVAFGKAQWDAWSPHGWYTAADLAEAARSWTGKDFEGTVLHSYRSRWGHAEKDPRYAVLQTRFEATAHLSTPTLLIHGMEDNCTLAETTDGAGQYFTNGYRRILLEHSGHFPQREQPKETAAAILEHLQEHSA</sequence>
<dbReference type="PRINTS" id="PR00412">
    <property type="entry name" value="EPOXHYDRLASE"/>
</dbReference>
<reference evidence="3 4" key="1">
    <citation type="submission" date="2024-12" db="EMBL/GenBank/DDBJ databases">
        <authorList>
            <person name="Lee Y."/>
        </authorList>
    </citation>
    <scope>NUCLEOTIDE SEQUENCE [LARGE SCALE GENOMIC DNA]</scope>
    <source>
        <strain evidence="3 4">03SUJ4</strain>
    </source>
</reference>
<dbReference type="Proteomes" id="UP001634747">
    <property type="component" value="Unassembled WGS sequence"/>
</dbReference>
<comment type="caution">
    <text evidence="3">The sequence shown here is derived from an EMBL/GenBank/DDBJ whole genome shotgun (WGS) entry which is preliminary data.</text>
</comment>
<keyword evidence="1 3" id="KW-0378">Hydrolase</keyword>
<dbReference type="InterPro" id="IPR000639">
    <property type="entry name" value="Epox_hydrolase-like"/>
</dbReference>
<dbReference type="GO" id="GO:0016787">
    <property type="term" value="F:hydrolase activity"/>
    <property type="evidence" value="ECO:0007669"/>
    <property type="project" value="UniProtKB-KW"/>
</dbReference>
<evidence type="ECO:0000313" key="3">
    <source>
        <dbReference type="EMBL" id="MFN2975265.1"/>
    </source>
</evidence>
<dbReference type="Gene3D" id="3.40.50.1820">
    <property type="entry name" value="alpha/beta hydrolase"/>
    <property type="match status" value="1"/>
</dbReference>
<evidence type="ECO:0000259" key="2">
    <source>
        <dbReference type="Pfam" id="PF00561"/>
    </source>
</evidence>